<feature type="transmembrane region" description="Helical" evidence="2">
    <location>
        <begin position="20"/>
        <end position="43"/>
    </location>
</feature>
<dbReference type="Pfam" id="PF03816">
    <property type="entry name" value="LytR_cpsA_psr"/>
    <property type="match status" value="1"/>
</dbReference>
<feature type="domain" description="Cell envelope-related transcriptional attenuator" evidence="3">
    <location>
        <begin position="97"/>
        <end position="244"/>
    </location>
</feature>
<dbReference type="InterPro" id="IPR004474">
    <property type="entry name" value="LytR_CpsA_psr"/>
</dbReference>
<dbReference type="NCBIfam" id="TIGR00350">
    <property type="entry name" value="lytR_cpsA_psr"/>
    <property type="match status" value="1"/>
</dbReference>
<dbReference type="Gene3D" id="3.40.630.190">
    <property type="entry name" value="LCP protein"/>
    <property type="match status" value="1"/>
</dbReference>
<protein>
    <submittedName>
        <fullName evidence="4">Cell envelope-like function transcriptional attenuator common domain protein</fullName>
    </submittedName>
</protein>
<dbReference type="InterPro" id="IPR050922">
    <property type="entry name" value="LytR/CpsA/Psr_CW_biosynth"/>
</dbReference>
<dbReference type="PATRIC" id="fig|888064.11.peg.877"/>
<evidence type="ECO:0000259" key="3">
    <source>
        <dbReference type="Pfam" id="PF03816"/>
    </source>
</evidence>
<evidence type="ECO:0000313" key="4">
    <source>
        <dbReference type="EMBL" id="EFU74847.1"/>
    </source>
</evidence>
<dbReference type="Proteomes" id="UP000010296">
    <property type="component" value="Unassembled WGS sequence"/>
</dbReference>
<proteinExistence type="inferred from homology"/>
<comment type="caution">
    <text evidence="4">The sequence shown here is derived from an EMBL/GenBank/DDBJ whole genome shotgun (WGS) entry which is preliminary data.</text>
</comment>
<dbReference type="OrthoDB" id="27330at2"/>
<organism evidence="4 5">
    <name type="scientific">Enterococcus italicus (strain DSM 15952 / CCUG 50447 / LMG 22039 / TP 1.5)</name>
    <dbReference type="NCBI Taxonomy" id="888064"/>
    <lineage>
        <taxon>Bacteria</taxon>
        <taxon>Bacillati</taxon>
        <taxon>Bacillota</taxon>
        <taxon>Bacilli</taxon>
        <taxon>Lactobacillales</taxon>
        <taxon>Enterococcaceae</taxon>
        <taxon>Enterococcus</taxon>
    </lineage>
</organism>
<dbReference type="HOGENOM" id="CLU_016455_2_2_9"/>
<dbReference type="RefSeq" id="WP_007207327.1">
    <property type="nucleotide sequence ID" value="NZ_GL622241.1"/>
</dbReference>
<dbReference type="eggNOG" id="COG1316">
    <property type="taxonomic scope" value="Bacteria"/>
</dbReference>
<dbReference type="STRING" id="888064.HMPREF9088_0306"/>
<evidence type="ECO:0000313" key="5">
    <source>
        <dbReference type="Proteomes" id="UP000010296"/>
    </source>
</evidence>
<reference evidence="4 5" key="1">
    <citation type="submission" date="2010-12" db="EMBL/GenBank/DDBJ databases">
        <authorList>
            <person name="Muzny D."/>
            <person name="Qin X."/>
            <person name="Deng J."/>
            <person name="Jiang H."/>
            <person name="Liu Y."/>
            <person name="Qu J."/>
            <person name="Song X.-Z."/>
            <person name="Zhang L."/>
            <person name="Thornton R."/>
            <person name="Coyle M."/>
            <person name="Francisco L."/>
            <person name="Jackson L."/>
            <person name="Javaid M."/>
            <person name="Korchina V."/>
            <person name="Kovar C."/>
            <person name="Mata R."/>
            <person name="Mathew T."/>
            <person name="Ngo R."/>
            <person name="Nguyen L."/>
            <person name="Nguyen N."/>
            <person name="Okwuonu G."/>
            <person name="Ongeri F."/>
            <person name="Pham C."/>
            <person name="Simmons D."/>
            <person name="Wilczek-Boney K."/>
            <person name="Hale W."/>
            <person name="Jakkamsetti A."/>
            <person name="Pham P."/>
            <person name="Ruth R."/>
            <person name="San Lucas F."/>
            <person name="Warren J."/>
            <person name="Zhang J."/>
            <person name="Zhao Z."/>
            <person name="Zhou C."/>
            <person name="Zhu D."/>
            <person name="Lee S."/>
            <person name="Bess C."/>
            <person name="Blankenburg K."/>
            <person name="Forbes L."/>
            <person name="Fu Q."/>
            <person name="Gubbala S."/>
            <person name="Hirani K."/>
            <person name="Jayaseelan J.C."/>
            <person name="Lara F."/>
            <person name="Munidasa M."/>
            <person name="Palculict T."/>
            <person name="Patil S."/>
            <person name="Pu L.-L."/>
            <person name="Saada N."/>
            <person name="Tang L."/>
            <person name="Weissenberger G."/>
            <person name="Zhu Y."/>
            <person name="Hemphill L."/>
            <person name="Shang Y."/>
            <person name="Youmans B."/>
            <person name="Ayvaz T."/>
            <person name="Ross M."/>
            <person name="Santibanez J."/>
            <person name="Aqrawi P."/>
            <person name="Gross S."/>
            <person name="Joshi V."/>
            <person name="Fowler G."/>
            <person name="Nazareth L."/>
            <person name="Reid J."/>
            <person name="Worley K."/>
            <person name="Petrosino J."/>
            <person name="Highlander S."/>
            <person name="Gibbs R."/>
        </authorList>
    </citation>
    <scope>NUCLEOTIDE SEQUENCE [LARGE SCALE GENOMIC DNA]</scope>
    <source>
        <strain evidence="5">DSM 15952 / CCUG 50447 / LMG 22039 / TP 1.5</strain>
    </source>
</reference>
<keyword evidence="2" id="KW-1133">Transmembrane helix</keyword>
<keyword evidence="2" id="KW-0812">Transmembrane</keyword>
<name>E6LD66_ENTI1</name>
<gene>
    <name evidence="4" type="ORF">HMPREF9088_0306</name>
</gene>
<dbReference type="PANTHER" id="PTHR33392:SF6">
    <property type="entry name" value="POLYISOPRENYL-TEICHOIC ACID--PEPTIDOGLYCAN TEICHOIC ACID TRANSFERASE TAGU"/>
    <property type="match status" value="1"/>
</dbReference>
<comment type="similarity">
    <text evidence="1">Belongs to the LytR/CpsA/Psr (LCP) family.</text>
</comment>
<dbReference type="PANTHER" id="PTHR33392">
    <property type="entry name" value="POLYISOPRENYL-TEICHOIC ACID--PEPTIDOGLYCAN TEICHOIC ACID TRANSFERASE TAGU"/>
    <property type="match status" value="1"/>
</dbReference>
<dbReference type="AlphaFoldDB" id="E6LD66"/>
<evidence type="ECO:0000256" key="1">
    <source>
        <dbReference type="ARBA" id="ARBA00006068"/>
    </source>
</evidence>
<keyword evidence="5" id="KW-1185">Reference proteome</keyword>
<dbReference type="EMBL" id="AEPV01000011">
    <property type="protein sequence ID" value="EFU74847.1"/>
    <property type="molecule type" value="Genomic_DNA"/>
</dbReference>
<keyword evidence="2" id="KW-0472">Membrane</keyword>
<evidence type="ECO:0000256" key="2">
    <source>
        <dbReference type="SAM" id="Phobius"/>
    </source>
</evidence>
<sequence>MAEKRRKKHKSSKRSIWKKVMITIIALVGVLIVAIGIVFAKLYSDVSKSAKATYASVERTATSADRDSEVDLSKKEPFSVLLLGVDTGALGRTYKGRSDSMMVATVNPNDNKTLLVSLERDTYATIVGHGTEDKINHAYAFGGAGMSMDTVSNLLDIPIDHYIVINMEGIQQLVDAVGGVDVNNTLKFDYTQDDVTYTYDIGKIHLEGMKALGYLRMRYDDPEGDYGRQRRQRAVVTAIAKKVLSLNGVTQYKALLDAMEDNVLTDLTFDQMKQIALDYRDAFKTIDPQQLKGTGFMQDGVSYQRVSEEDLKAMQDQLKTELEINQ</sequence>
<accession>E6LD66</accession>